<name>A0A1D1W5X1_RAMVA</name>
<dbReference type="PANTHER" id="PTHR43570:SF16">
    <property type="entry name" value="ALDEHYDE DEHYDROGENASE TYPE III, ISOFORM Q"/>
    <property type="match status" value="1"/>
</dbReference>
<dbReference type="FunFam" id="3.40.309.10:FF:000003">
    <property type="entry name" value="Aldehyde dehydrogenase"/>
    <property type="match status" value="1"/>
</dbReference>
<keyword evidence="11" id="KW-1185">Reference proteome</keyword>
<dbReference type="EMBL" id="BDGG01000018">
    <property type="protein sequence ID" value="GAV08686.1"/>
    <property type="molecule type" value="Genomic_DNA"/>
</dbReference>
<dbReference type="InterPro" id="IPR016163">
    <property type="entry name" value="Ald_DH_C"/>
</dbReference>
<keyword evidence="3" id="KW-0520">NAD</keyword>
<dbReference type="InterPro" id="IPR016160">
    <property type="entry name" value="Ald_DH_CS_CYS"/>
</dbReference>
<dbReference type="SUPFAM" id="SSF53720">
    <property type="entry name" value="ALDH-like"/>
    <property type="match status" value="1"/>
</dbReference>
<comment type="caution">
    <text evidence="10">The sequence shown here is derived from an EMBL/GenBank/DDBJ whole genome shotgun (WGS) entry which is preliminary data.</text>
</comment>
<dbReference type="Gene3D" id="3.40.605.10">
    <property type="entry name" value="Aldehyde Dehydrogenase, Chain A, domain 1"/>
    <property type="match status" value="1"/>
</dbReference>
<dbReference type="InterPro" id="IPR029510">
    <property type="entry name" value="Ald_DH_CS_GLU"/>
</dbReference>
<proteinExistence type="inferred from homology"/>
<dbReference type="FunFam" id="3.40.605.10:FF:000004">
    <property type="entry name" value="Aldehyde dehydrogenase"/>
    <property type="match status" value="1"/>
</dbReference>
<dbReference type="InterPro" id="IPR012394">
    <property type="entry name" value="Aldehyde_DH_NAD(P)"/>
</dbReference>
<protein>
    <recommendedName>
        <fullName evidence="4">Aldehyde dehydrogenase</fullName>
    </recommendedName>
</protein>
<dbReference type="InterPro" id="IPR016161">
    <property type="entry name" value="Ald_DH/histidinol_DH"/>
</dbReference>
<evidence type="ECO:0000259" key="9">
    <source>
        <dbReference type="Pfam" id="PF00171"/>
    </source>
</evidence>
<keyword evidence="2 4" id="KW-0560">Oxidoreductase</keyword>
<dbReference type="OrthoDB" id="440325at2759"/>
<dbReference type="Proteomes" id="UP000186922">
    <property type="component" value="Unassembled WGS sequence"/>
</dbReference>
<dbReference type="PIRSF" id="PIRSF036492">
    <property type="entry name" value="ALDH"/>
    <property type="match status" value="1"/>
</dbReference>
<comment type="similarity">
    <text evidence="1 4 7">Belongs to the aldehyde dehydrogenase family.</text>
</comment>
<evidence type="ECO:0000256" key="4">
    <source>
        <dbReference type="PIRNR" id="PIRNR036492"/>
    </source>
</evidence>
<dbReference type="AlphaFoldDB" id="A0A1D1W5X1"/>
<gene>
    <name evidence="10" type="primary">RvY_18344</name>
    <name evidence="10" type="synonym">RvY_18344.1</name>
    <name evidence="10" type="ORF">RvY_18344-1</name>
</gene>
<dbReference type="STRING" id="947166.A0A1D1W5X1"/>
<keyword evidence="8" id="KW-0472">Membrane</keyword>
<dbReference type="InterPro" id="IPR016162">
    <property type="entry name" value="Ald_DH_N"/>
</dbReference>
<evidence type="ECO:0000256" key="3">
    <source>
        <dbReference type="ARBA" id="ARBA00023027"/>
    </source>
</evidence>
<accession>A0A1D1W5X1</accession>
<organism evidence="10 11">
    <name type="scientific">Ramazzottius varieornatus</name>
    <name type="common">Water bear</name>
    <name type="synonym">Tardigrade</name>
    <dbReference type="NCBI Taxonomy" id="947166"/>
    <lineage>
        <taxon>Eukaryota</taxon>
        <taxon>Metazoa</taxon>
        <taxon>Ecdysozoa</taxon>
        <taxon>Tardigrada</taxon>
        <taxon>Eutardigrada</taxon>
        <taxon>Parachela</taxon>
        <taxon>Hypsibioidea</taxon>
        <taxon>Ramazzottiidae</taxon>
        <taxon>Ramazzottius</taxon>
    </lineage>
</organism>
<dbReference type="GO" id="GO:0006081">
    <property type="term" value="P:aldehyde metabolic process"/>
    <property type="evidence" value="ECO:0007669"/>
    <property type="project" value="InterPro"/>
</dbReference>
<dbReference type="Gene3D" id="3.40.309.10">
    <property type="entry name" value="Aldehyde Dehydrogenase, Chain A, domain 2"/>
    <property type="match status" value="1"/>
</dbReference>
<dbReference type="InterPro" id="IPR015590">
    <property type="entry name" value="Aldehyde_DH_dom"/>
</dbReference>
<dbReference type="Pfam" id="PF00171">
    <property type="entry name" value="Aldedh"/>
    <property type="match status" value="1"/>
</dbReference>
<evidence type="ECO:0000256" key="2">
    <source>
        <dbReference type="ARBA" id="ARBA00023002"/>
    </source>
</evidence>
<evidence type="ECO:0000256" key="7">
    <source>
        <dbReference type="RuleBase" id="RU003345"/>
    </source>
</evidence>
<evidence type="ECO:0000256" key="6">
    <source>
        <dbReference type="PROSITE-ProRule" id="PRU10007"/>
    </source>
</evidence>
<feature type="active site" evidence="5 6">
    <location>
        <position position="227"/>
    </location>
</feature>
<feature type="transmembrane region" description="Helical" evidence="8">
    <location>
        <begin position="484"/>
        <end position="504"/>
    </location>
</feature>
<evidence type="ECO:0000256" key="5">
    <source>
        <dbReference type="PIRSR" id="PIRSR036492-1"/>
    </source>
</evidence>
<evidence type="ECO:0000256" key="1">
    <source>
        <dbReference type="ARBA" id="ARBA00009986"/>
    </source>
</evidence>
<evidence type="ECO:0000313" key="10">
    <source>
        <dbReference type="EMBL" id="GAV08686.1"/>
    </source>
</evidence>
<dbReference type="PANTHER" id="PTHR43570">
    <property type="entry name" value="ALDEHYDE DEHYDROGENASE"/>
    <property type="match status" value="1"/>
</dbReference>
<sequence>MPSTAGKGVMLHGVEDNTALITDTVQKLRRTFQSGKTRPYEFRKKQLEGLLKFLNENVDLLCDALWKDLHKPRQECIVTEIEITKNEILVALANLKKWMSPKPTEKSLATLADYPFIQHEPYGVVMIIGAWNYPVNLLLGPLVGAIGAGNCVLIKPSEVAENLERTIYEMLPNYIDQDCYIGVCAGPEGTSAILKHKFDYIFYTGSTTVGKIVYEAAAKHLTPVTLELGGKSPVWVDETSDMTLAARRIMWGKLINAGQTCIAPDYVMCTAETQGELIKAMKTAVREFLGDNPGKSKDFCHIISTRQFDRLRKLLTGQNVAFGGDFDVDQKYIAPTVLSNVGLYSEVMKSEIFGPILPIVPVGNADTAIRFVNEGEKPLALYVFSKDDRVSERFLKETTSGGACINDTIMHIAAESLPFGGVGASGTGAYHGFYSFETFSHKRAVLWKKHGWDFLFAMRYPPYSDFKTNGLAFLMRYRRPLPAWLNKLVIFGLGLATGYAARVITSRIFRITFIGKLLYRLFKFLVPGQPTHSLTAPAGPQ</sequence>
<evidence type="ECO:0000256" key="8">
    <source>
        <dbReference type="SAM" id="Phobius"/>
    </source>
</evidence>
<dbReference type="PROSITE" id="PS00070">
    <property type="entry name" value="ALDEHYDE_DEHYDR_CYS"/>
    <property type="match status" value="1"/>
</dbReference>
<dbReference type="GO" id="GO:0004029">
    <property type="term" value="F:aldehyde dehydrogenase (NAD+) activity"/>
    <property type="evidence" value="ECO:0007669"/>
    <property type="project" value="TreeGrafter"/>
</dbReference>
<feature type="active site" evidence="5">
    <location>
        <position position="261"/>
    </location>
</feature>
<dbReference type="GO" id="GO:0005737">
    <property type="term" value="C:cytoplasm"/>
    <property type="evidence" value="ECO:0007669"/>
    <property type="project" value="TreeGrafter"/>
</dbReference>
<keyword evidence="8" id="KW-1133">Transmembrane helix</keyword>
<feature type="domain" description="Aldehyde dehydrogenase" evidence="9">
    <location>
        <begin position="18"/>
        <end position="444"/>
    </location>
</feature>
<evidence type="ECO:0000313" key="11">
    <source>
        <dbReference type="Proteomes" id="UP000186922"/>
    </source>
</evidence>
<reference evidence="10 11" key="1">
    <citation type="journal article" date="2016" name="Nat. Commun.">
        <title>Extremotolerant tardigrade genome and improved radiotolerance of human cultured cells by tardigrade-unique protein.</title>
        <authorList>
            <person name="Hashimoto T."/>
            <person name="Horikawa D.D."/>
            <person name="Saito Y."/>
            <person name="Kuwahara H."/>
            <person name="Kozuka-Hata H."/>
            <person name="Shin-I T."/>
            <person name="Minakuchi Y."/>
            <person name="Ohishi K."/>
            <person name="Motoyama A."/>
            <person name="Aizu T."/>
            <person name="Enomoto A."/>
            <person name="Kondo K."/>
            <person name="Tanaka S."/>
            <person name="Hara Y."/>
            <person name="Koshikawa S."/>
            <person name="Sagara H."/>
            <person name="Miura T."/>
            <person name="Yokobori S."/>
            <person name="Miyagawa K."/>
            <person name="Suzuki Y."/>
            <person name="Kubo T."/>
            <person name="Oyama M."/>
            <person name="Kohara Y."/>
            <person name="Fujiyama A."/>
            <person name="Arakawa K."/>
            <person name="Katayama T."/>
            <person name="Toyoda A."/>
            <person name="Kunieda T."/>
        </authorList>
    </citation>
    <scope>NUCLEOTIDE SEQUENCE [LARGE SCALE GENOMIC DNA]</scope>
    <source>
        <strain evidence="10 11">YOKOZUNA-1</strain>
    </source>
</reference>
<keyword evidence="8" id="KW-0812">Transmembrane</keyword>
<dbReference type="PROSITE" id="PS00687">
    <property type="entry name" value="ALDEHYDE_DEHYDR_GLU"/>
    <property type="match status" value="1"/>
</dbReference>